<dbReference type="PANTHER" id="PTHR33993:SF14">
    <property type="entry name" value="GB|AAF24581.1"/>
    <property type="match status" value="1"/>
</dbReference>
<proteinExistence type="predicted"/>
<protein>
    <submittedName>
        <fullName evidence="1">Glyoxalase/bleomycin resistance protein/dioxygenase</fullName>
    </submittedName>
</protein>
<dbReference type="KEGG" id="amq:AMETH_1645"/>
<organism evidence="1 2">
    <name type="scientific">Amycolatopsis methanolica 239</name>
    <dbReference type="NCBI Taxonomy" id="1068978"/>
    <lineage>
        <taxon>Bacteria</taxon>
        <taxon>Bacillati</taxon>
        <taxon>Actinomycetota</taxon>
        <taxon>Actinomycetes</taxon>
        <taxon>Pseudonocardiales</taxon>
        <taxon>Pseudonocardiaceae</taxon>
        <taxon>Amycolatopsis</taxon>
        <taxon>Amycolatopsis methanolica group</taxon>
    </lineage>
</organism>
<reference evidence="1 2" key="1">
    <citation type="submission" date="2014-07" db="EMBL/GenBank/DDBJ databases">
        <title>Whole Genome Sequence of the Amycolatopsis methanolica 239.</title>
        <authorList>
            <person name="Tang B."/>
        </authorList>
    </citation>
    <scope>NUCLEOTIDE SEQUENCE [LARGE SCALE GENOMIC DNA]</scope>
    <source>
        <strain evidence="1 2">239</strain>
    </source>
</reference>
<accession>A0A076MV86</accession>
<keyword evidence="1" id="KW-0560">Oxidoreductase</keyword>
<dbReference type="HOGENOM" id="CLU_069623_2_0_11"/>
<gene>
    <name evidence="1" type="ORF">AMETH_1645</name>
</gene>
<dbReference type="GO" id="GO:0051213">
    <property type="term" value="F:dioxygenase activity"/>
    <property type="evidence" value="ECO:0007669"/>
    <property type="project" value="UniProtKB-KW"/>
</dbReference>
<dbReference type="Gene3D" id="3.10.180.10">
    <property type="entry name" value="2,3-Dihydroxybiphenyl 1,2-Dioxygenase, domain 1"/>
    <property type="match status" value="2"/>
</dbReference>
<dbReference type="PANTHER" id="PTHR33993">
    <property type="entry name" value="GLYOXALASE-RELATED"/>
    <property type="match status" value="1"/>
</dbReference>
<sequence>MPGTRFVFGIDLLPSPPIGGGMSVGSSAPSVLPSGVPCWVELASVDEAASHRFYEGLFGWTFLLSRDPATRTGRYLIGTRDGVPVGGLYQAAPDQANAWMINVSVQNAHAAANWVQRLGGAVTLEPTVLPHRGSILHGIEPSGAPFVLWQPPADWAFAAGFPNTFSGADLNTRDGEAADGFFTRLFSYTSLQVGDGRGVDYVEWRLEQQPVLYRYVMGPEYPPQAPPHWMVYFGVDPARGTDATAGHALMLGGTVLVEPYDTPWGRIAILADPAGAVFSIIDHSRTSEGWGRAEVDDPYDD</sequence>
<keyword evidence="2" id="KW-1185">Reference proteome</keyword>
<dbReference type="eggNOG" id="COG3324">
    <property type="taxonomic scope" value="Bacteria"/>
</dbReference>
<dbReference type="PATRIC" id="fig|1068978.7.peg.1733"/>
<dbReference type="InterPro" id="IPR052164">
    <property type="entry name" value="Anthracycline_SecMetBiosynth"/>
</dbReference>
<keyword evidence="1" id="KW-0223">Dioxygenase</keyword>
<evidence type="ECO:0000313" key="2">
    <source>
        <dbReference type="Proteomes" id="UP000062973"/>
    </source>
</evidence>
<dbReference type="InterPro" id="IPR029068">
    <property type="entry name" value="Glyas_Bleomycin-R_OHBP_Dase"/>
</dbReference>
<dbReference type="STRING" id="1068978.AMETH_1645"/>
<evidence type="ECO:0000313" key="1">
    <source>
        <dbReference type="EMBL" id="AIJ21737.1"/>
    </source>
</evidence>
<name>A0A076MV86_AMYME</name>
<dbReference type="EMBL" id="CP009110">
    <property type="protein sequence ID" value="AIJ21737.1"/>
    <property type="molecule type" value="Genomic_DNA"/>
</dbReference>
<dbReference type="Proteomes" id="UP000062973">
    <property type="component" value="Chromosome"/>
</dbReference>
<dbReference type="AlphaFoldDB" id="A0A076MV86"/>
<dbReference type="CDD" id="cd07247">
    <property type="entry name" value="SgaA_N_like"/>
    <property type="match status" value="2"/>
</dbReference>
<dbReference type="SUPFAM" id="SSF54593">
    <property type="entry name" value="Glyoxalase/Bleomycin resistance protein/Dihydroxybiphenyl dioxygenase"/>
    <property type="match status" value="2"/>
</dbReference>